<dbReference type="InterPro" id="IPR008207">
    <property type="entry name" value="Sig_transdc_His_kin_Hpt_dom"/>
</dbReference>
<dbReference type="SUPFAM" id="SSF47226">
    <property type="entry name" value="Histidine-containing phosphotransfer domain, HPT domain"/>
    <property type="match status" value="1"/>
</dbReference>
<comment type="caution">
    <text evidence="4">The sequence shown here is derived from an EMBL/GenBank/DDBJ whole genome shotgun (WGS) entry which is preliminary data.</text>
</comment>
<dbReference type="GO" id="GO:0000160">
    <property type="term" value="P:phosphorelay signal transduction system"/>
    <property type="evidence" value="ECO:0007669"/>
    <property type="project" value="UniProtKB-KW"/>
</dbReference>
<reference evidence="4 5" key="1">
    <citation type="submission" date="2019-01" db="EMBL/GenBank/DDBJ databases">
        <authorList>
            <person name="Chen W.-M."/>
        </authorList>
    </citation>
    <scope>NUCLEOTIDE SEQUENCE [LARGE SCALE GENOMIC DNA]</scope>
    <source>
        <strain evidence="4 5">CCP-6</strain>
    </source>
</reference>
<keyword evidence="2" id="KW-0597">Phosphoprotein</keyword>
<dbReference type="InterPro" id="IPR036641">
    <property type="entry name" value="HPT_dom_sf"/>
</dbReference>
<evidence type="ECO:0000313" key="4">
    <source>
        <dbReference type="EMBL" id="RVT96847.1"/>
    </source>
</evidence>
<protein>
    <recommendedName>
        <fullName evidence="3">HPt domain-containing protein</fullName>
    </recommendedName>
</protein>
<feature type="modified residue" description="Phosphohistidine" evidence="2">
    <location>
        <position position="87"/>
    </location>
</feature>
<proteinExistence type="predicted"/>
<dbReference type="Proteomes" id="UP000282957">
    <property type="component" value="Unassembled WGS sequence"/>
</dbReference>
<dbReference type="OrthoDB" id="7276210at2"/>
<gene>
    <name evidence="4" type="ORF">EOD42_10600</name>
</gene>
<dbReference type="Pfam" id="PF01627">
    <property type="entry name" value="Hpt"/>
    <property type="match status" value="1"/>
</dbReference>
<evidence type="ECO:0000256" key="1">
    <source>
        <dbReference type="ARBA" id="ARBA00023012"/>
    </source>
</evidence>
<dbReference type="Gene3D" id="1.20.120.160">
    <property type="entry name" value="HPT domain"/>
    <property type="match status" value="1"/>
</dbReference>
<organism evidence="4 5">
    <name type="scientific">Rhodovarius crocodyli</name>
    <dbReference type="NCBI Taxonomy" id="1979269"/>
    <lineage>
        <taxon>Bacteria</taxon>
        <taxon>Pseudomonadati</taxon>
        <taxon>Pseudomonadota</taxon>
        <taxon>Alphaproteobacteria</taxon>
        <taxon>Acetobacterales</taxon>
        <taxon>Roseomonadaceae</taxon>
        <taxon>Rhodovarius</taxon>
    </lineage>
</organism>
<keyword evidence="5" id="KW-1185">Reference proteome</keyword>
<dbReference type="SMART" id="SM00073">
    <property type="entry name" value="HPT"/>
    <property type="match status" value="1"/>
</dbReference>
<evidence type="ECO:0000259" key="3">
    <source>
        <dbReference type="PROSITE" id="PS50894"/>
    </source>
</evidence>
<evidence type="ECO:0000256" key="2">
    <source>
        <dbReference type="PROSITE-ProRule" id="PRU00110"/>
    </source>
</evidence>
<accession>A0A437MGT4</accession>
<dbReference type="AlphaFoldDB" id="A0A437MGT4"/>
<feature type="domain" description="HPt" evidence="3">
    <location>
        <begin position="48"/>
        <end position="141"/>
    </location>
</feature>
<dbReference type="EMBL" id="SACL01000003">
    <property type="protein sequence ID" value="RVT96847.1"/>
    <property type="molecule type" value="Genomic_DNA"/>
</dbReference>
<sequence>MAPAAGTMPRSVTPGRRVIDLGWVIMRPLFTVSAIDPSIAGQLADDLPPEIFRRIIATFEADLARLTGELTQSAGEGDLDGYLRAAHSLAGAAAAVGARRLEVEARTAMDPAQPVSPSEVLPRLSAESRSALQELHQLAGN</sequence>
<evidence type="ECO:0000313" key="5">
    <source>
        <dbReference type="Proteomes" id="UP000282957"/>
    </source>
</evidence>
<name>A0A437MGT4_9PROT</name>
<dbReference type="PROSITE" id="PS50894">
    <property type="entry name" value="HPT"/>
    <property type="match status" value="1"/>
</dbReference>
<keyword evidence="1" id="KW-0902">Two-component regulatory system</keyword>
<dbReference type="GO" id="GO:0004672">
    <property type="term" value="F:protein kinase activity"/>
    <property type="evidence" value="ECO:0007669"/>
    <property type="project" value="UniProtKB-ARBA"/>
</dbReference>